<evidence type="ECO:0000256" key="2">
    <source>
        <dbReference type="SAM" id="MobiDB-lite"/>
    </source>
</evidence>
<name>W7QDL3_9ALTE</name>
<reference evidence="3 4" key="1">
    <citation type="journal article" date="2014" name="Genome Announc.">
        <title>Draft Genome Sequence of the Agar-Degrading Bacterium Catenovulum sp. Strain DS-2, Isolated from Intestines of Haliotis diversicolor.</title>
        <authorList>
            <person name="Shan D."/>
            <person name="Li X."/>
            <person name="Gu Z."/>
            <person name="Wei G."/>
            <person name="Gao Z."/>
            <person name="Shao Z."/>
        </authorList>
    </citation>
    <scope>NUCLEOTIDE SEQUENCE [LARGE SCALE GENOMIC DNA]</scope>
    <source>
        <strain evidence="3 4">DS-2</strain>
    </source>
</reference>
<dbReference type="AlphaFoldDB" id="W7QDL3"/>
<dbReference type="RefSeq" id="WP_035013670.1">
    <property type="nucleotide sequence ID" value="NZ_ARZY01000007.1"/>
</dbReference>
<dbReference type="eggNOG" id="COG3112">
    <property type="taxonomic scope" value="Bacteria"/>
</dbReference>
<gene>
    <name evidence="3" type="ORF">DS2_05480</name>
</gene>
<dbReference type="Proteomes" id="UP000019276">
    <property type="component" value="Unassembled WGS sequence"/>
</dbReference>
<comment type="similarity">
    <text evidence="1">Belongs to the UPF0231 family.</text>
</comment>
<protein>
    <submittedName>
        <fullName evidence="3">Uncharacterized protein</fullName>
    </submittedName>
</protein>
<organism evidence="3 4">
    <name type="scientific">Catenovulum agarivorans DS-2</name>
    <dbReference type="NCBI Taxonomy" id="1328313"/>
    <lineage>
        <taxon>Bacteria</taxon>
        <taxon>Pseudomonadati</taxon>
        <taxon>Pseudomonadota</taxon>
        <taxon>Gammaproteobacteria</taxon>
        <taxon>Alteromonadales</taxon>
        <taxon>Alteromonadaceae</taxon>
        <taxon>Catenovulum</taxon>
    </lineage>
</organism>
<keyword evidence="4" id="KW-1185">Reference proteome</keyword>
<dbReference type="OrthoDB" id="5739292at2"/>
<proteinExistence type="inferred from homology"/>
<dbReference type="Pfam" id="PF06062">
    <property type="entry name" value="UPF0231"/>
    <property type="match status" value="1"/>
</dbReference>
<evidence type="ECO:0000256" key="1">
    <source>
        <dbReference type="ARBA" id="ARBA00005367"/>
    </source>
</evidence>
<dbReference type="STRING" id="1328313.DS2_05480"/>
<comment type="caution">
    <text evidence="3">The sequence shown here is derived from an EMBL/GenBank/DDBJ whole genome shotgun (WGS) entry which is preliminary data.</text>
</comment>
<evidence type="ECO:0000313" key="3">
    <source>
        <dbReference type="EMBL" id="EWH10994.1"/>
    </source>
</evidence>
<sequence length="137" mass="15686">MEFDFFRDANGVYTAEFSSEQESFGYWFTDEFSTNKHKIAEVLNIIIRLERKEIQQHLVQGKTHQLILEQSEVQLMDNAKPLNAQAYPNHAVADDSEDDETPEQNVPTLSDDALLCGCGLVDFKQALKAWLNFISED</sequence>
<feature type="region of interest" description="Disordered" evidence="2">
    <location>
        <begin position="86"/>
        <end position="108"/>
    </location>
</feature>
<dbReference type="EMBL" id="ARZY01000007">
    <property type="protein sequence ID" value="EWH10994.1"/>
    <property type="molecule type" value="Genomic_DNA"/>
</dbReference>
<evidence type="ECO:0000313" key="4">
    <source>
        <dbReference type="Proteomes" id="UP000019276"/>
    </source>
</evidence>
<accession>W7QDL3</accession>
<dbReference type="InterPro" id="IPR008249">
    <property type="entry name" value="UPF0231"/>
</dbReference>